<dbReference type="Proteomes" id="UP000053235">
    <property type="component" value="Unassembled WGS sequence"/>
</dbReference>
<accession>A0A0M6ZZX6</accession>
<dbReference type="GO" id="GO:0005509">
    <property type="term" value="F:calcium ion binding"/>
    <property type="evidence" value="ECO:0007669"/>
    <property type="project" value="InterPro"/>
</dbReference>
<dbReference type="SUPFAM" id="SSF51120">
    <property type="entry name" value="beta-Roll"/>
    <property type="match status" value="1"/>
</dbReference>
<dbReference type="InterPro" id="IPR011049">
    <property type="entry name" value="Serralysin-like_metalloprot_C"/>
</dbReference>
<keyword evidence="2" id="KW-1185">Reference proteome</keyword>
<dbReference type="AlphaFoldDB" id="A0A0M6ZZX6"/>
<evidence type="ECO:0000313" key="2">
    <source>
        <dbReference type="Proteomes" id="UP000053235"/>
    </source>
</evidence>
<dbReference type="InterPro" id="IPR001343">
    <property type="entry name" value="Hemolysn_Ca-bd"/>
</dbReference>
<sequence length="235" mass="25319">MAVYYSSDTSSDILSGTEYSDIFYSSLYNDMFFGNGGNDTFVVNGIANANSYYGGTGYDTLVANSVSVYQTYMALEINYITGIEEIRSNVIHKDTYIHVGVQSSTSNGFLDLQSVTLVNIDGVRGSFSNDNIYLSQGDDFVDGRAGNDELTGYAGDDTFHFELWYGGDFGHDTITDFSSGDILEFKSNVFADAASVLAAAAQIGADTVITYDANNTITLENVALSSLGSDDFAFV</sequence>
<dbReference type="Gene3D" id="2.150.10.10">
    <property type="entry name" value="Serralysin-like metalloprotease, C-terminal"/>
    <property type="match status" value="2"/>
</dbReference>
<organism evidence="1 2">
    <name type="scientific">Roseibium alexandrii</name>
    <dbReference type="NCBI Taxonomy" id="388408"/>
    <lineage>
        <taxon>Bacteria</taxon>
        <taxon>Pseudomonadati</taxon>
        <taxon>Pseudomonadota</taxon>
        <taxon>Alphaproteobacteria</taxon>
        <taxon>Hyphomicrobiales</taxon>
        <taxon>Stappiaceae</taxon>
        <taxon>Roseibium</taxon>
    </lineage>
</organism>
<name>A0A0M6ZZX6_9HYPH</name>
<reference evidence="2" key="1">
    <citation type="submission" date="2015-07" db="EMBL/GenBank/DDBJ databases">
        <authorList>
            <person name="Rodrigo-Torres Lidia"/>
            <person name="Arahal R.David."/>
        </authorList>
    </citation>
    <scope>NUCLEOTIDE SEQUENCE [LARGE SCALE GENOMIC DNA]</scope>
    <source>
        <strain evidence="2">CECT 5112</strain>
    </source>
</reference>
<evidence type="ECO:0000313" key="1">
    <source>
        <dbReference type="EMBL" id="CTQ68338.1"/>
    </source>
</evidence>
<gene>
    <name evidence="1" type="ORF">LAX5112_01700</name>
</gene>
<dbReference type="RefSeq" id="WP_055671471.1">
    <property type="nucleotide sequence ID" value="NZ_CXWD01000006.1"/>
</dbReference>
<proteinExistence type="predicted"/>
<dbReference type="PRINTS" id="PR00313">
    <property type="entry name" value="CABNDNGRPT"/>
</dbReference>
<dbReference type="OrthoDB" id="8479154at2"/>
<protein>
    <submittedName>
        <fullName evidence="1">Uncharacterized protein</fullName>
    </submittedName>
</protein>
<dbReference type="STRING" id="388408.LAX5112_01700"/>
<dbReference type="Pfam" id="PF00353">
    <property type="entry name" value="HemolysinCabind"/>
    <property type="match status" value="2"/>
</dbReference>
<dbReference type="EMBL" id="CXWD01000006">
    <property type="protein sequence ID" value="CTQ68338.1"/>
    <property type="molecule type" value="Genomic_DNA"/>
</dbReference>